<feature type="compositionally biased region" description="Low complexity" evidence="1">
    <location>
        <begin position="331"/>
        <end position="343"/>
    </location>
</feature>
<accession>A0A9Q1K9M1</accession>
<evidence type="ECO:0000313" key="2">
    <source>
        <dbReference type="EMBL" id="KAJ8439444.1"/>
    </source>
</evidence>
<proteinExistence type="predicted"/>
<protein>
    <submittedName>
        <fullName evidence="2">Uncharacterized protein</fullName>
    </submittedName>
</protein>
<sequence>MSYRSKRTLNVLAAKSSTVATQSLGHPSFSTATAQPASFLKVSASLMQQQAPVLCLTSSGVLQPPTQPLQPPSVVARASAEAPTRSGHILPLCGTEAGASKVIVQQQPVGLSRSTEASTPLTEASQLPLQTSVKKSVQHVTSTRASIEVPRRSGQLPPPPSTSIKASKQIIYWRIKTNYAVACSAYFFQWRISISAIPPAATYYLHCCITAHTYAYFPNWSSTTPDFPIYDKIWSFLTILYYYRIESTLSDFFSYWNFLSKSLNYRIESTFPLLLLELPKQIPPLGSTIQASRESPSNGNNDHEDLAKSSQSQSNDKGNGHVGGKQRKSSVSKSTRSSQSSSKDNIPFDAKEEVLTIDDQGNEESKFMYPADEGFDKHVLKHVAKDFKQYKHGLKRDYFKPEEKTREDMYKMVPKGHSHDGWMRLVDYWCSKQHEVEAHGKEPTHLEFFKETHSKEGGGFVANTATEGYTFPNNNMELKHVKEELASQKAMFLLMLKVVCNGKITDEFLDATEAALHMAGNQVSEESSGNDLSNESRHTGPSTSTSHIN</sequence>
<feature type="compositionally biased region" description="Polar residues" evidence="1">
    <location>
        <begin position="521"/>
        <end position="549"/>
    </location>
</feature>
<evidence type="ECO:0000256" key="1">
    <source>
        <dbReference type="SAM" id="MobiDB-lite"/>
    </source>
</evidence>
<gene>
    <name evidence="2" type="ORF">Cgig2_021558</name>
</gene>
<organism evidence="2 3">
    <name type="scientific">Carnegiea gigantea</name>
    <dbReference type="NCBI Taxonomy" id="171969"/>
    <lineage>
        <taxon>Eukaryota</taxon>
        <taxon>Viridiplantae</taxon>
        <taxon>Streptophyta</taxon>
        <taxon>Embryophyta</taxon>
        <taxon>Tracheophyta</taxon>
        <taxon>Spermatophyta</taxon>
        <taxon>Magnoliopsida</taxon>
        <taxon>eudicotyledons</taxon>
        <taxon>Gunneridae</taxon>
        <taxon>Pentapetalae</taxon>
        <taxon>Caryophyllales</taxon>
        <taxon>Cactineae</taxon>
        <taxon>Cactaceae</taxon>
        <taxon>Cactoideae</taxon>
        <taxon>Echinocereeae</taxon>
        <taxon>Carnegiea</taxon>
    </lineage>
</organism>
<dbReference type="EMBL" id="JAKOGI010000219">
    <property type="protein sequence ID" value="KAJ8439444.1"/>
    <property type="molecule type" value="Genomic_DNA"/>
</dbReference>
<dbReference type="PANTHER" id="PTHR33144:SF52">
    <property type="match status" value="1"/>
</dbReference>
<dbReference type="Proteomes" id="UP001153076">
    <property type="component" value="Unassembled WGS sequence"/>
</dbReference>
<keyword evidence="3" id="KW-1185">Reference proteome</keyword>
<dbReference type="PANTHER" id="PTHR33144">
    <property type="entry name" value="OS10G0409366 PROTEIN-RELATED"/>
    <property type="match status" value="1"/>
</dbReference>
<evidence type="ECO:0000313" key="3">
    <source>
        <dbReference type="Proteomes" id="UP001153076"/>
    </source>
</evidence>
<feature type="compositionally biased region" description="Polar residues" evidence="1">
    <location>
        <begin position="308"/>
        <end position="317"/>
    </location>
</feature>
<feature type="region of interest" description="Disordered" evidence="1">
    <location>
        <begin position="520"/>
        <end position="549"/>
    </location>
</feature>
<reference evidence="2" key="1">
    <citation type="submission" date="2022-04" db="EMBL/GenBank/DDBJ databases">
        <title>Carnegiea gigantea Genome sequencing and assembly v2.</title>
        <authorList>
            <person name="Copetti D."/>
            <person name="Sanderson M.J."/>
            <person name="Burquez A."/>
            <person name="Wojciechowski M.F."/>
        </authorList>
    </citation>
    <scope>NUCLEOTIDE SEQUENCE</scope>
    <source>
        <strain evidence="2">SGP5-SGP5p</strain>
        <tissue evidence="2">Aerial part</tissue>
    </source>
</reference>
<comment type="caution">
    <text evidence="2">The sequence shown here is derived from an EMBL/GenBank/DDBJ whole genome shotgun (WGS) entry which is preliminary data.</text>
</comment>
<feature type="compositionally biased region" description="Polar residues" evidence="1">
    <location>
        <begin position="287"/>
        <end position="300"/>
    </location>
</feature>
<dbReference type="AlphaFoldDB" id="A0A9Q1K9M1"/>
<feature type="region of interest" description="Disordered" evidence="1">
    <location>
        <begin position="142"/>
        <end position="162"/>
    </location>
</feature>
<feature type="region of interest" description="Disordered" evidence="1">
    <location>
        <begin position="287"/>
        <end position="352"/>
    </location>
</feature>
<name>A0A9Q1K9M1_9CARY</name>